<keyword evidence="8 11" id="KW-0406">Ion transport</keyword>
<feature type="transmembrane region" description="Helical" evidence="11">
    <location>
        <begin position="205"/>
        <end position="226"/>
    </location>
</feature>
<evidence type="ECO:0000256" key="5">
    <source>
        <dbReference type="ARBA" id="ARBA00022692"/>
    </source>
</evidence>
<dbReference type="PRINTS" id="PR00123">
    <property type="entry name" value="ATPASEA"/>
</dbReference>
<dbReference type="InterPro" id="IPR000568">
    <property type="entry name" value="ATP_synth_F0_asu"/>
</dbReference>
<dbReference type="Gene3D" id="1.20.120.220">
    <property type="entry name" value="ATP synthase, F0 complex, subunit A"/>
    <property type="match status" value="1"/>
</dbReference>
<feature type="signal peptide" evidence="13">
    <location>
        <begin position="1"/>
        <end position="23"/>
    </location>
</feature>
<comment type="similarity">
    <text evidence="2 11 12">Belongs to the ATPase A chain family.</text>
</comment>
<dbReference type="SUPFAM" id="SSF81336">
    <property type="entry name" value="F1F0 ATP synthase subunit A"/>
    <property type="match status" value="1"/>
</dbReference>
<evidence type="ECO:0000256" key="9">
    <source>
        <dbReference type="ARBA" id="ARBA00023136"/>
    </source>
</evidence>
<protein>
    <recommendedName>
        <fullName evidence="11 12">ATP synthase subunit a</fullName>
    </recommendedName>
    <alternativeName>
        <fullName evidence="11">ATP synthase F0 sector subunit a</fullName>
    </alternativeName>
    <alternativeName>
        <fullName evidence="11">F-ATPase subunit 6</fullName>
    </alternativeName>
</protein>
<dbReference type="HAMAP" id="MF_01393">
    <property type="entry name" value="ATP_synth_a_bact"/>
    <property type="match status" value="1"/>
</dbReference>
<feature type="chain" id="PRO_5046988942" description="ATP synthase subunit a" evidence="13">
    <location>
        <begin position="24"/>
        <end position="378"/>
    </location>
</feature>
<keyword evidence="5 11" id="KW-0812">Transmembrane</keyword>
<keyword evidence="13" id="KW-0732">Signal</keyword>
<evidence type="ECO:0000256" key="8">
    <source>
        <dbReference type="ARBA" id="ARBA00023065"/>
    </source>
</evidence>
<feature type="transmembrane region" description="Helical" evidence="11">
    <location>
        <begin position="330"/>
        <end position="357"/>
    </location>
</feature>
<evidence type="ECO:0000256" key="12">
    <source>
        <dbReference type="RuleBase" id="RU000483"/>
    </source>
</evidence>
<accession>A0ABV8PNE1</accession>
<proteinExistence type="inferred from homology"/>
<keyword evidence="4 11" id="KW-0138">CF(0)</keyword>
<keyword evidence="7 11" id="KW-1133">Transmembrane helix</keyword>
<evidence type="ECO:0000313" key="14">
    <source>
        <dbReference type="EMBL" id="MFC4221669.1"/>
    </source>
</evidence>
<evidence type="ECO:0000256" key="6">
    <source>
        <dbReference type="ARBA" id="ARBA00022781"/>
    </source>
</evidence>
<dbReference type="PANTHER" id="PTHR11410">
    <property type="entry name" value="ATP SYNTHASE SUBUNIT A"/>
    <property type="match status" value="1"/>
</dbReference>
<evidence type="ECO:0000256" key="1">
    <source>
        <dbReference type="ARBA" id="ARBA00004141"/>
    </source>
</evidence>
<dbReference type="RefSeq" id="WP_379766728.1">
    <property type="nucleotide sequence ID" value="NZ_JBHSCL010000009.1"/>
</dbReference>
<comment type="subcellular location">
    <subcellularLocation>
        <location evidence="11 12">Cell membrane</location>
        <topology evidence="11 12">Multi-pass membrane protein</topology>
    </subcellularLocation>
    <subcellularLocation>
        <location evidence="1">Membrane</location>
        <topology evidence="1">Multi-pass membrane protein</topology>
    </subcellularLocation>
</comment>
<dbReference type="NCBIfam" id="TIGR01131">
    <property type="entry name" value="ATP_synt_6_or_A"/>
    <property type="match status" value="1"/>
</dbReference>
<feature type="transmembrane region" description="Helical" evidence="11">
    <location>
        <begin position="232"/>
        <end position="251"/>
    </location>
</feature>
<keyword evidence="10 11" id="KW-0066">ATP synthesis</keyword>
<dbReference type="PANTHER" id="PTHR11410:SF0">
    <property type="entry name" value="ATP SYNTHASE SUBUNIT A"/>
    <property type="match status" value="1"/>
</dbReference>
<dbReference type="Pfam" id="PF00119">
    <property type="entry name" value="ATP-synt_A"/>
    <property type="match status" value="1"/>
</dbReference>
<keyword evidence="9 11" id="KW-0472">Membrane</keyword>
<name>A0ABV8PNE1_9FLAO</name>
<organism evidence="14 15">
    <name type="scientific">Flagellimonas marina</name>
    <dbReference type="NCBI Taxonomy" id="1775168"/>
    <lineage>
        <taxon>Bacteria</taxon>
        <taxon>Pseudomonadati</taxon>
        <taxon>Bacteroidota</taxon>
        <taxon>Flavobacteriia</taxon>
        <taxon>Flavobacteriales</taxon>
        <taxon>Flavobacteriaceae</taxon>
        <taxon>Flagellimonas</taxon>
    </lineage>
</organism>
<evidence type="ECO:0000256" key="13">
    <source>
        <dbReference type="SAM" id="SignalP"/>
    </source>
</evidence>
<evidence type="ECO:0000256" key="7">
    <source>
        <dbReference type="ARBA" id="ARBA00022989"/>
    </source>
</evidence>
<dbReference type="CDD" id="cd00310">
    <property type="entry name" value="ATP-synt_Fo_a_6"/>
    <property type="match status" value="1"/>
</dbReference>
<dbReference type="InterPro" id="IPR045083">
    <property type="entry name" value="ATP_synth_F0_asu_bact/mt"/>
</dbReference>
<evidence type="ECO:0000256" key="10">
    <source>
        <dbReference type="ARBA" id="ARBA00023310"/>
    </source>
</evidence>
<keyword evidence="11" id="KW-1003">Cell membrane</keyword>
<gene>
    <name evidence="11 14" type="primary">atpB</name>
    <name evidence="14" type="ORF">ACFOWS_16065</name>
</gene>
<evidence type="ECO:0000313" key="15">
    <source>
        <dbReference type="Proteomes" id="UP001595841"/>
    </source>
</evidence>
<evidence type="ECO:0000256" key="2">
    <source>
        <dbReference type="ARBA" id="ARBA00006810"/>
    </source>
</evidence>
<dbReference type="EMBL" id="JBHSCL010000009">
    <property type="protein sequence ID" value="MFC4221669.1"/>
    <property type="molecule type" value="Genomic_DNA"/>
</dbReference>
<evidence type="ECO:0000256" key="11">
    <source>
        <dbReference type="HAMAP-Rule" id="MF_01393"/>
    </source>
</evidence>
<dbReference type="InterPro" id="IPR035908">
    <property type="entry name" value="F0_ATP_A_sf"/>
</dbReference>
<keyword evidence="3 11" id="KW-0813">Transport</keyword>
<keyword evidence="6 11" id="KW-0375">Hydrogen ion transport</keyword>
<feature type="transmembrane region" description="Helical" evidence="11">
    <location>
        <begin position="297"/>
        <end position="318"/>
    </location>
</feature>
<comment type="caution">
    <text evidence="14">The sequence shown here is derived from an EMBL/GenBank/DDBJ whole genome shotgun (WGS) entry which is preliminary data.</text>
</comment>
<comment type="function">
    <text evidence="11 12">Key component of the proton channel; it plays a direct role in the translocation of protons across the membrane.</text>
</comment>
<feature type="transmembrane region" description="Helical" evidence="11">
    <location>
        <begin position="272"/>
        <end position="291"/>
    </location>
</feature>
<evidence type="ECO:0000256" key="4">
    <source>
        <dbReference type="ARBA" id="ARBA00022547"/>
    </source>
</evidence>
<keyword evidence="15" id="KW-1185">Reference proteome</keyword>
<feature type="transmembrane region" description="Helical" evidence="11">
    <location>
        <begin position="143"/>
        <end position="161"/>
    </location>
</feature>
<dbReference type="Proteomes" id="UP001595841">
    <property type="component" value="Unassembled WGS sequence"/>
</dbReference>
<sequence length="378" mass="43085">MRKTFFTRLLLVGTLLLAQLTFAKEQEHETEEHGKDLKTEIKEYISHHLQDSHDFSLFSYTTENGEHKYVGFPLPVILIDDGLKVFSSSKFHHGETLAEVDGNYYKLYHGKIYKTDAEGTINYDEEHHPTNVKPLDFSITKNVVMIIITGLLMLWLFTSLAKSYAKNGGIPTGAGRFFEPIVLYIRDDIARPNIGEKRYKKYMPFLLTIFFFIWFLNMFGMTPLGVNVTGNIAITTSLAILTFLITNFTGTKDYWMHQFNPLGDSLPWYGKIPLYIILVPIELLGLFIKPFSLLIRLYANMQAGHIVLMSLIGLMFIFKSWIGSPLSFGLAFAISLIEVLVALLQAYIFTMLSALYFGFASEDHHAEGHEDDPELAHL</sequence>
<evidence type="ECO:0000256" key="3">
    <source>
        <dbReference type="ARBA" id="ARBA00022448"/>
    </source>
</evidence>
<reference evidence="15" key="1">
    <citation type="journal article" date="2019" name="Int. J. Syst. Evol. Microbiol.">
        <title>The Global Catalogue of Microorganisms (GCM) 10K type strain sequencing project: providing services to taxonomists for standard genome sequencing and annotation.</title>
        <authorList>
            <consortium name="The Broad Institute Genomics Platform"/>
            <consortium name="The Broad Institute Genome Sequencing Center for Infectious Disease"/>
            <person name="Wu L."/>
            <person name="Ma J."/>
        </authorList>
    </citation>
    <scope>NUCLEOTIDE SEQUENCE [LARGE SCALE GENOMIC DNA]</scope>
    <source>
        <strain evidence="15">CGMCC 1.15774</strain>
    </source>
</reference>